<keyword evidence="3" id="KW-1185">Reference proteome</keyword>
<keyword evidence="1" id="KW-0812">Transmembrane</keyword>
<proteinExistence type="predicted"/>
<accession>A0AA39SL36</accession>
<organism evidence="2 3">
    <name type="scientific">Acer saccharum</name>
    <name type="common">Sugar maple</name>
    <dbReference type="NCBI Taxonomy" id="4024"/>
    <lineage>
        <taxon>Eukaryota</taxon>
        <taxon>Viridiplantae</taxon>
        <taxon>Streptophyta</taxon>
        <taxon>Embryophyta</taxon>
        <taxon>Tracheophyta</taxon>
        <taxon>Spermatophyta</taxon>
        <taxon>Magnoliopsida</taxon>
        <taxon>eudicotyledons</taxon>
        <taxon>Gunneridae</taxon>
        <taxon>Pentapetalae</taxon>
        <taxon>rosids</taxon>
        <taxon>malvids</taxon>
        <taxon>Sapindales</taxon>
        <taxon>Sapindaceae</taxon>
        <taxon>Hippocastanoideae</taxon>
        <taxon>Acereae</taxon>
        <taxon>Acer</taxon>
    </lineage>
</organism>
<keyword evidence="1" id="KW-1133">Transmembrane helix</keyword>
<feature type="transmembrane region" description="Helical" evidence="1">
    <location>
        <begin position="6"/>
        <end position="39"/>
    </location>
</feature>
<evidence type="ECO:0000313" key="3">
    <source>
        <dbReference type="Proteomes" id="UP001168877"/>
    </source>
</evidence>
<evidence type="ECO:0000256" key="1">
    <source>
        <dbReference type="SAM" id="Phobius"/>
    </source>
</evidence>
<comment type="caution">
    <text evidence="2">The sequence shown here is derived from an EMBL/GenBank/DDBJ whole genome shotgun (WGS) entry which is preliminary data.</text>
</comment>
<reference evidence="2" key="1">
    <citation type="journal article" date="2022" name="Plant J.">
        <title>Strategies of tolerance reflected in two North American maple genomes.</title>
        <authorList>
            <person name="McEvoy S.L."/>
            <person name="Sezen U.U."/>
            <person name="Trouern-Trend A."/>
            <person name="McMahon S.M."/>
            <person name="Schaberg P.G."/>
            <person name="Yang J."/>
            <person name="Wegrzyn J.L."/>
            <person name="Swenson N.G."/>
        </authorList>
    </citation>
    <scope>NUCLEOTIDE SEQUENCE</scope>
    <source>
        <strain evidence="2">NS2018</strain>
    </source>
</reference>
<reference evidence="2" key="2">
    <citation type="submission" date="2023-06" db="EMBL/GenBank/DDBJ databases">
        <authorList>
            <person name="Swenson N.G."/>
            <person name="Wegrzyn J.L."/>
            <person name="Mcevoy S.L."/>
        </authorList>
    </citation>
    <scope>NUCLEOTIDE SEQUENCE</scope>
    <source>
        <strain evidence="2">NS2018</strain>
        <tissue evidence="2">Leaf</tissue>
    </source>
</reference>
<evidence type="ECO:0000313" key="2">
    <source>
        <dbReference type="EMBL" id="KAK0590969.1"/>
    </source>
</evidence>
<dbReference type="EMBL" id="JAUESC010000381">
    <property type="protein sequence ID" value="KAK0590969.1"/>
    <property type="molecule type" value="Genomic_DNA"/>
</dbReference>
<gene>
    <name evidence="2" type="ORF">LWI29_033844</name>
</gene>
<name>A0AA39SL36_ACESA</name>
<keyword evidence="1" id="KW-0472">Membrane</keyword>
<sequence>MDSLVVMAVMVVVAIHVGVDVPLGIPLLITQLMVLVVVYWPQQNSGRGLLGAHPSQAQASQWCSKCSTPQHSYSNCPHRYHGPESLTAPFAGMHVAQYPPPLDFTYHGDVGFRSCPIKDLFEPPFNPQLLCQEG</sequence>
<dbReference type="AlphaFoldDB" id="A0AA39SL36"/>
<dbReference type="Proteomes" id="UP001168877">
    <property type="component" value="Unassembled WGS sequence"/>
</dbReference>
<protein>
    <submittedName>
        <fullName evidence="2">Uncharacterized protein</fullName>
    </submittedName>
</protein>